<dbReference type="SUPFAM" id="SSF53474">
    <property type="entry name" value="alpha/beta-Hydrolases"/>
    <property type="match status" value="1"/>
</dbReference>
<protein>
    <submittedName>
        <fullName evidence="4">Alpha/beta fold hydrolase</fullName>
    </submittedName>
</protein>
<organism evidence="4 5">
    <name type="scientific">Saccharopolyspora mangrovi</name>
    <dbReference type="NCBI Taxonomy" id="3082379"/>
    <lineage>
        <taxon>Bacteria</taxon>
        <taxon>Bacillati</taxon>
        <taxon>Actinomycetota</taxon>
        <taxon>Actinomycetes</taxon>
        <taxon>Pseudonocardiales</taxon>
        <taxon>Pseudonocardiaceae</taxon>
        <taxon>Saccharopolyspora</taxon>
    </lineage>
</organism>
<dbReference type="PRINTS" id="PR00412">
    <property type="entry name" value="EPOXHYDRLASE"/>
</dbReference>
<feature type="domain" description="AB hydrolase-1" evidence="3">
    <location>
        <begin position="1"/>
        <end position="250"/>
    </location>
</feature>
<proteinExistence type="predicted"/>
<sequence length="288" mass="32206">MVLVHGYPDTSAVWRPVAERLADRFHVAAFDVRGAGASDRPRGLRAYRMSRLGADLEAVLDIVSPDRPVHLVGHDWGSIHSWESVTSTRLAGRIASFTSISGPCLDHVGHLIRARVRPTHPDLPKMLWQAARSWYIAYFHLPFLPALTWRALGHRWRAFLTGSQGVPGHTPYPAPTLVRDAVLGTALYRANMLPRLLRPRNRPTSVPIQLVIPTRDFCVTPVLSNGIERWARQVQRHPIDAGHWVQLSHPEEIASRIAEFAAGIEDGSHPTPDHTTPHPTDEQHRPTP</sequence>
<keyword evidence="5" id="KW-1185">Reference proteome</keyword>
<dbReference type="InterPro" id="IPR029058">
    <property type="entry name" value="AB_hydrolase_fold"/>
</dbReference>
<feature type="region of interest" description="Disordered" evidence="2">
    <location>
        <begin position="264"/>
        <end position="288"/>
    </location>
</feature>
<dbReference type="Gene3D" id="3.40.50.1820">
    <property type="entry name" value="alpha/beta hydrolase"/>
    <property type="match status" value="1"/>
</dbReference>
<dbReference type="Proteomes" id="UP001327093">
    <property type="component" value="Unassembled WGS sequence"/>
</dbReference>
<evidence type="ECO:0000259" key="3">
    <source>
        <dbReference type="Pfam" id="PF00561"/>
    </source>
</evidence>
<evidence type="ECO:0000256" key="2">
    <source>
        <dbReference type="SAM" id="MobiDB-lite"/>
    </source>
</evidence>
<dbReference type="Pfam" id="PF00561">
    <property type="entry name" value="Abhydrolase_1"/>
    <property type="match status" value="1"/>
</dbReference>
<feature type="compositionally biased region" description="Basic and acidic residues" evidence="2">
    <location>
        <begin position="266"/>
        <end position="288"/>
    </location>
</feature>
<dbReference type="GO" id="GO:0016787">
    <property type="term" value="F:hydrolase activity"/>
    <property type="evidence" value="ECO:0007669"/>
    <property type="project" value="UniProtKB-KW"/>
</dbReference>
<evidence type="ECO:0000256" key="1">
    <source>
        <dbReference type="ARBA" id="ARBA00022801"/>
    </source>
</evidence>
<accession>A0ABU6AER2</accession>
<keyword evidence="1 4" id="KW-0378">Hydrolase</keyword>
<evidence type="ECO:0000313" key="4">
    <source>
        <dbReference type="EMBL" id="MEB3370030.1"/>
    </source>
</evidence>
<comment type="caution">
    <text evidence="4">The sequence shown here is derived from an EMBL/GenBank/DDBJ whole genome shotgun (WGS) entry which is preliminary data.</text>
</comment>
<dbReference type="EMBL" id="JAWLNX010000016">
    <property type="protein sequence ID" value="MEB3370030.1"/>
    <property type="molecule type" value="Genomic_DNA"/>
</dbReference>
<evidence type="ECO:0000313" key="5">
    <source>
        <dbReference type="Proteomes" id="UP001327093"/>
    </source>
</evidence>
<gene>
    <name evidence="4" type="ORF">R4I43_21710</name>
</gene>
<dbReference type="RefSeq" id="WP_324267516.1">
    <property type="nucleotide sequence ID" value="NZ_JAWLNX010000016.1"/>
</dbReference>
<name>A0ABU6AER2_9PSEU</name>
<reference evidence="4 5" key="1">
    <citation type="submission" date="2023-10" db="EMBL/GenBank/DDBJ databases">
        <title>Saccharopolyspora sp. nov., isolated from mangrove soil.</title>
        <authorList>
            <person name="Lu Y."/>
            <person name="Liu W."/>
        </authorList>
    </citation>
    <scope>NUCLEOTIDE SEQUENCE [LARGE SCALE GENOMIC DNA]</scope>
    <source>
        <strain evidence="4 5">S2-29</strain>
    </source>
</reference>
<dbReference type="PANTHER" id="PTHR43329">
    <property type="entry name" value="EPOXIDE HYDROLASE"/>
    <property type="match status" value="1"/>
</dbReference>
<dbReference type="InterPro" id="IPR000639">
    <property type="entry name" value="Epox_hydrolase-like"/>
</dbReference>
<dbReference type="InterPro" id="IPR000073">
    <property type="entry name" value="AB_hydrolase_1"/>
</dbReference>